<dbReference type="RefSeq" id="WP_346581293.1">
    <property type="nucleotide sequence ID" value="NZ_JBDJLH010000002.1"/>
</dbReference>
<keyword evidence="1 4" id="KW-0489">Methyltransferase</keyword>
<evidence type="ECO:0000259" key="3">
    <source>
        <dbReference type="Pfam" id="PF13649"/>
    </source>
</evidence>
<dbReference type="Gene3D" id="3.40.50.150">
    <property type="entry name" value="Vaccinia Virus protein VP39"/>
    <property type="match status" value="1"/>
</dbReference>
<protein>
    <submittedName>
        <fullName evidence="4">Methyltransferase domain-containing protein</fullName>
    </submittedName>
</protein>
<comment type="caution">
    <text evidence="4">The sequence shown here is derived from an EMBL/GenBank/DDBJ whole genome shotgun (WGS) entry which is preliminary data.</text>
</comment>
<name>A0ABV0BWE1_9SPHI</name>
<evidence type="ECO:0000256" key="1">
    <source>
        <dbReference type="ARBA" id="ARBA00022603"/>
    </source>
</evidence>
<dbReference type="Gene3D" id="2.20.25.110">
    <property type="entry name" value="S-adenosyl-L-methionine-dependent methyltransferases"/>
    <property type="match status" value="1"/>
</dbReference>
<dbReference type="CDD" id="cd02440">
    <property type="entry name" value="AdoMet_MTases"/>
    <property type="match status" value="1"/>
</dbReference>
<keyword evidence="2" id="KW-0808">Transferase</keyword>
<evidence type="ECO:0000313" key="5">
    <source>
        <dbReference type="Proteomes" id="UP001409291"/>
    </source>
</evidence>
<organism evidence="4 5">
    <name type="scientific">Sphingobacterium kitahiroshimense</name>
    <dbReference type="NCBI Taxonomy" id="470446"/>
    <lineage>
        <taxon>Bacteria</taxon>
        <taxon>Pseudomonadati</taxon>
        <taxon>Bacteroidota</taxon>
        <taxon>Sphingobacteriia</taxon>
        <taxon>Sphingobacteriales</taxon>
        <taxon>Sphingobacteriaceae</taxon>
        <taxon>Sphingobacterium</taxon>
    </lineage>
</organism>
<gene>
    <name evidence="4" type="ORF">ABE541_11415</name>
</gene>
<keyword evidence="5" id="KW-1185">Reference proteome</keyword>
<dbReference type="EMBL" id="JBDJNQ010000004">
    <property type="protein sequence ID" value="MEN5377874.1"/>
    <property type="molecule type" value="Genomic_DNA"/>
</dbReference>
<dbReference type="InterPro" id="IPR029063">
    <property type="entry name" value="SAM-dependent_MTases_sf"/>
</dbReference>
<feature type="domain" description="Methyltransferase" evidence="3">
    <location>
        <begin position="38"/>
        <end position="129"/>
    </location>
</feature>
<dbReference type="SUPFAM" id="SSF53335">
    <property type="entry name" value="S-adenosyl-L-methionine-dependent methyltransferases"/>
    <property type="match status" value="1"/>
</dbReference>
<dbReference type="InterPro" id="IPR041698">
    <property type="entry name" value="Methyltransf_25"/>
</dbReference>
<dbReference type="GO" id="GO:0032259">
    <property type="term" value="P:methylation"/>
    <property type="evidence" value="ECO:0007669"/>
    <property type="project" value="UniProtKB-KW"/>
</dbReference>
<dbReference type="GO" id="GO:0008168">
    <property type="term" value="F:methyltransferase activity"/>
    <property type="evidence" value="ECO:0007669"/>
    <property type="project" value="UniProtKB-KW"/>
</dbReference>
<reference evidence="4 5" key="1">
    <citation type="submission" date="2024-04" db="EMBL/GenBank/DDBJ databases">
        <title>WGS of bacteria from Torrens River.</title>
        <authorList>
            <person name="Wyrsch E.R."/>
            <person name="Drigo B."/>
        </authorList>
    </citation>
    <scope>NUCLEOTIDE SEQUENCE [LARGE SCALE GENOMIC DNA]</scope>
    <source>
        <strain evidence="4 5">TWI391</strain>
    </source>
</reference>
<dbReference type="Pfam" id="PF13649">
    <property type="entry name" value="Methyltransf_25"/>
    <property type="match status" value="1"/>
</dbReference>
<dbReference type="PANTHER" id="PTHR43861:SF1">
    <property type="entry name" value="TRANS-ACONITATE 2-METHYLTRANSFERASE"/>
    <property type="match status" value="1"/>
</dbReference>
<accession>A0ABV0BWE1</accession>
<dbReference type="Proteomes" id="UP001409291">
    <property type="component" value="Unassembled WGS sequence"/>
</dbReference>
<dbReference type="PANTHER" id="PTHR43861">
    <property type="entry name" value="TRANS-ACONITATE 2-METHYLTRANSFERASE-RELATED"/>
    <property type="match status" value="1"/>
</dbReference>
<proteinExistence type="predicted"/>
<sequence length="247" mass="28783">MIDKLYQDSNLVQFYDYDNPWLESYDVISSFVKIDDSVLDIGCGTGTLASELIHRCKEIYALDISLEMLTIAKEKTSNVNWIHASASSFSFDKQFDFIFLSGHSFQTLLTENDRLKLLKNIENHLKDDGTFVFDSRNPLVKEWTTWGEKDSIRYFKHPNYGIIKAWNDWEAKGEIITYQTFYEILHSDKRWVASSQISFPKKEEIDTLLDQAGLSVKHVYGDWQLNPYTDKSDEMIFVGSKRIINLE</sequence>
<evidence type="ECO:0000256" key="2">
    <source>
        <dbReference type="ARBA" id="ARBA00022679"/>
    </source>
</evidence>
<evidence type="ECO:0000313" key="4">
    <source>
        <dbReference type="EMBL" id="MEN5377874.1"/>
    </source>
</evidence>